<comment type="caution">
    <text evidence="1">The sequence shown here is derived from an EMBL/GenBank/DDBJ whole genome shotgun (WGS) entry which is preliminary data.</text>
</comment>
<evidence type="ECO:0000313" key="2">
    <source>
        <dbReference type="Proteomes" id="UP001054821"/>
    </source>
</evidence>
<reference evidence="1 2" key="1">
    <citation type="journal article" date="2022" name="G3 (Bethesda)">
        <title>Whole-genome sequence and methylome profiling of the almond [Prunus dulcis (Mill.) D.A. Webb] cultivar 'Nonpareil'.</title>
        <authorList>
            <person name="D'Amico-Willman K.M."/>
            <person name="Ouma W.Z."/>
            <person name="Meulia T."/>
            <person name="Sideli G.M."/>
            <person name="Gradziel T.M."/>
            <person name="Fresnedo-Ramirez J."/>
        </authorList>
    </citation>
    <scope>NUCLEOTIDE SEQUENCE [LARGE SCALE GENOMIC DNA]</scope>
    <source>
        <strain evidence="1">Clone GOH B32 T37-40</strain>
    </source>
</reference>
<keyword evidence="2" id="KW-1185">Reference proteome</keyword>
<proteinExistence type="predicted"/>
<protein>
    <submittedName>
        <fullName evidence="1">Uncharacterized protein</fullName>
    </submittedName>
</protein>
<accession>A0AAD4ZWX0</accession>
<dbReference type="AlphaFoldDB" id="A0AAD4ZWX0"/>
<evidence type="ECO:0000313" key="1">
    <source>
        <dbReference type="EMBL" id="KAI5355795.1"/>
    </source>
</evidence>
<dbReference type="Proteomes" id="UP001054821">
    <property type="component" value="Chromosome 1"/>
</dbReference>
<name>A0AAD4ZWX0_PRUDU</name>
<organism evidence="1 2">
    <name type="scientific">Prunus dulcis</name>
    <name type="common">Almond</name>
    <name type="synonym">Amygdalus dulcis</name>
    <dbReference type="NCBI Taxonomy" id="3755"/>
    <lineage>
        <taxon>Eukaryota</taxon>
        <taxon>Viridiplantae</taxon>
        <taxon>Streptophyta</taxon>
        <taxon>Embryophyta</taxon>
        <taxon>Tracheophyta</taxon>
        <taxon>Spermatophyta</taxon>
        <taxon>Magnoliopsida</taxon>
        <taxon>eudicotyledons</taxon>
        <taxon>Gunneridae</taxon>
        <taxon>Pentapetalae</taxon>
        <taxon>rosids</taxon>
        <taxon>fabids</taxon>
        <taxon>Rosales</taxon>
        <taxon>Rosaceae</taxon>
        <taxon>Amygdaloideae</taxon>
        <taxon>Amygdaleae</taxon>
        <taxon>Prunus</taxon>
    </lineage>
</organism>
<sequence>MFSSRKWHNGPFVQHNEGIRAHSTIIYDVNFWSHVAFCIKSVIPLVSVLREVDSEERPAMGFIYELMDVAKEKIAFNCGKVERKYKPIWRRMGPQLHQPLHAAGYYLNPQLRYEETFSNADEVRKGLEDCMTRMLSFEDHMAADIQLDLYDEAK</sequence>
<dbReference type="EMBL" id="JAJFAZ020000001">
    <property type="protein sequence ID" value="KAI5355795.1"/>
    <property type="molecule type" value="Genomic_DNA"/>
</dbReference>
<gene>
    <name evidence="1" type="ORF">L3X38_008690</name>
</gene>